<name>A0A8T0JBS6_CERPU</name>
<comment type="caution">
    <text evidence="1">The sequence shown here is derived from an EMBL/GenBank/DDBJ whole genome shotgun (WGS) entry which is preliminary data.</text>
</comment>
<evidence type="ECO:0000313" key="2">
    <source>
        <dbReference type="Proteomes" id="UP000822688"/>
    </source>
</evidence>
<gene>
    <name evidence="1" type="ORF">KC19_1G323700</name>
</gene>
<dbReference type="AlphaFoldDB" id="A0A8T0JBS6"/>
<dbReference type="EMBL" id="CM026421">
    <property type="protein sequence ID" value="KAG0593364.1"/>
    <property type="molecule type" value="Genomic_DNA"/>
</dbReference>
<sequence>MKESHLKHFCVSFIYDPLQSTLGKLCYLFTFTKEHLNVLGFFSLEREPPTHGIDLTDSWMELNPFGGNGLTILPALEEIIWDPQPNQDAGHVVPGLDPAAHNENEDAASARLQRIEQEDLNAVRRILKQRIRGSRITVRHCWLVLKKLTNILPKEVSQKIEQGQDYARILERVAREIKIPTEQDFISARYVEQDFESAPFVKHPLRYECMFEALEEMSPDFSLPIDIGECLDQLLKDLSATYLMMPGADGIFVIKDREQYARRLRALASRL</sequence>
<proteinExistence type="predicted"/>
<evidence type="ECO:0000313" key="1">
    <source>
        <dbReference type="EMBL" id="KAG0593364.1"/>
    </source>
</evidence>
<reference evidence="1" key="1">
    <citation type="submission" date="2020-06" db="EMBL/GenBank/DDBJ databases">
        <title>WGS assembly of Ceratodon purpureus strain R40.</title>
        <authorList>
            <person name="Carey S.B."/>
            <person name="Jenkins J."/>
            <person name="Shu S."/>
            <person name="Lovell J.T."/>
            <person name="Sreedasyam A."/>
            <person name="Maumus F."/>
            <person name="Tiley G.P."/>
            <person name="Fernandez-Pozo N."/>
            <person name="Barry K."/>
            <person name="Chen C."/>
            <person name="Wang M."/>
            <person name="Lipzen A."/>
            <person name="Daum C."/>
            <person name="Saski C.A."/>
            <person name="Payton A.C."/>
            <person name="Mcbreen J.C."/>
            <person name="Conrad R.E."/>
            <person name="Kollar L.M."/>
            <person name="Olsson S."/>
            <person name="Huttunen S."/>
            <person name="Landis J.B."/>
            <person name="Wickett N.J."/>
            <person name="Johnson M.G."/>
            <person name="Rensing S.A."/>
            <person name="Grimwood J."/>
            <person name="Schmutz J."/>
            <person name="Mcdaniel S.F."/>
        </authorList>
    </citation>
    <scope>NUCLEOTIDE SEQUENCE</scope>
    <source>
        <strain evidence="1">R40</strain>
    </source>
</reference>
<dbReference type="Proteomes" id="UP000822688">
    <property type="component" value="Chromosome 1"/>
</dbReference>
<keyword evidence="2" id="KW-1185">Reference proteome</keyword>
<protein>
    <submittedName>
        <fullName evidence="1">Uncharacterized protein</fullName>
    </submittedName>
</protein>
<organism evidence="1 2">
    <name type="scientific">Ceratodon purpureus</name>
    <name type="common">Fire moss</name>
    <name type="synonym">Dicranum purpureum</name>
    <dbReference type="NCBI Taxonomy" id="3225"/>
    <lineage>
        <taxon>Eukaryota</taxon>
        <taxon>Viridiplantae</taxon>
        <taxon>Streptophyta</taxon>
        <taxon>Embryophyta</taxon>
        <taxon>Bryophyta</taxon>
        <taxon>Bryophytina</taxon>
        <taxon>Bryopsida</taxon>
        <taxon>Dicranidae</taxon>
        <taxon>Pseudoditrichales</taxon>
        <taxon>Ditrichaceae</taxon>
        <taxon>Ceratodon</taxon>
    </lineage>
</organism>
<accession>A0A8T0JBS6</accession>